<sequence length="202" mass="22262">MGPGKELVDMSARPREFKDTAVIDAAMEVFWEHGFEGSSTEKLCERTGLGRGSLYNAFGSKQALYEKALERYQELGIEIQVDVLEQPGPVKDRLRALMVWGIDQDFDGAKRRGCLSINAAIERGVKDAEVARLVGGHVGRLEQALCHVIAVGQRSGEITSKRPALELSRSFLSSFYGLRVLGKIVEDRRVLEDIVEGTLAAL</sequence>
<dbReference type="Proteomes" id="UP000596248">
    <property type="component" value="Chromosome"/>
</dbReference>
<dbReference type="InterPro" id="IPR001647">
    <property type="entry name" value="HTH_TetR"/>
</dbReference>
<proteinExistence type="predicted"/>
<protein>
    <submittedName>
        <fullName evidence="6">TetR/AcrR family transcriptional regulator</fullName>
    </submittedName>
</protein>
<dbReference type="PANTHER" id="PTHR47506:SF1">
    <property type="entry name" value="HTH-TYPE TRANSCRIPTIONAL REGULATOR YJDC"/>
    <property type="match status" value="1"/>
</dbReference>
<dbReference type="Gene3D" id="1.10.357.10">
    <property type="entry name" value="Tetracycline Repressor, domain 2"/>
    <property type="match status" value="1"/>
</dbReference>
<evidence type="ECO:0000313" key="6">
    <source>
        <dbReference type="EMBL" id="QRG68069.1"/>
    </source>
</evidence>
<dbReference type="SUPFAM" id="SSF46689">
    <property type="entry name" value="Homeodomain-like"/>
    <property type="match status" value="1"/>
</dbReference>
<dbReference type="PROSITE" id="PS50977">
    <property type="entry name" value="HTH_TETR_2"/>
    <property type="match status" value="1"/>
</dbReference>
<keyword evidence="2 4" id="KW-0238">DNA-binding</keyword>
<evidence type="ECO:0000259" key="5">
    <source>
        <dbReference type="PROSITE" id="PS50977"/>
    </source>
</evidence>
<gene>
    <name evidence="6" type="ORF">JNE38_02345</name>
</gene>
<evidence type="ECO:0000313" key="7">
    <source>
        <dbReference type="Proteomes" id="UP000596248"/>
    </source>
</evidence>
<dbReference type="EMBL" id="CP069127">
    <property type="protein sequence ID" value="QRG68069.1"/>
    <property type="molecule type" value="Genomic_DNA"/>
</dbReference>
<dbReference type="Pfam" id="PF16925">
    <property type="entry name" value="TetR_C_13"/>
    <property type="match status" value="1"/>
</dbReference>
<dbReference type="SUPFAM" id="SSF48498">
    <property type="entry name" value="Tetracyclin repressor-like, C-terminal domain"/>
    <property type="match status" value="1"/>
</dbReference>
<evidence type="ECO:0000256" key="3">
    <source>
        <dbReference type="ARBA" id="ARBA00023163"/>
    </source>
</evidence>
<keyword evidence="3" id="KW-0804">Transcription</keyword>
<reference evidence="6 7" key="1">
    <citation type="submission" date="2021-01" db="EMBL/GenBank/DDBJ databases">
        <title>Identification of strong promoters based on the transcriptome of Brevibacillus choshinensis.</title>
        <authorList>
            <person name="Yao D."/>
            <person name="Zhang K."/>
            <person name="Wu J."/>
        </authorList>
    </citation>
    <scope>NUCLEOTIDE SEQUENCE [LARGE SCALE GENOMIC DNA]</scope>
    <source>
        <strain evidence="6 7">HPD31-SP3</strain>
    </source>
</reference>
<dbReference type="InterPro" id="IPR036271">
    <property type="entry name" value="Tet_transcr_reg_TetR-rel_C_sf"/>
</dbReference>
<dbReference type="PRINTS" id="PR00455">
    <property type="entry name" value="HTHTETR"/>
</dbReference>
<feature type="domain" description="HTH tetR-type" evidence="5">
    <location>
        <begin position="16"/>
        <end position="76"/>
    </location>
</feature>
<dbReference type="InterPro" id="IPR011075">
    <property type="entry name" value="TetR_C"/>
</dbReference>
<keyword evidence="1" id="KW-0805">Transcription regulation</keyword>
<organism evidence="6 7">
    <name type="scientific">Brevibacillus choshinensis</name>
    <dbReference type="NCBI Taxonomy" id="54911"/>
    <lineage>
        <taxon>Bacteria</taxon>
        <taxon>Bacillati</taxon>
        <taxon>Bacillota</taxon>
        <taxon>Bacilli</taxon>
        <taxon>Bacillales</taxon>
        <taxon>Paenibacillaceae</taxon>
        <taxon>Brevibacillus</taxon>
    </lineage>
</organism>
<evidence type="ECO:0000256" key="1">
    <source>
        <dbReference type="ARBA" id="ARBA00023015"/>
    </source>
</evidence>
<keyword evidence="7" id="KW-1185">Reference proteome</keyword>
<name>A0ABX7FQW4_BRECH</name>
<evidence type="ECO:0000256" key="4">
    <source>
        <dbReference type="PROSITE-ProRule" id="PRU00335"/>
    </source>
</evidence>
<dbReference type="PANTHER" id="PTHR47506">
    <property type="entry name" value="TRANSCRIPTIONAL REGULATORY PROTEIN"/>
    <property type="match status" value="1"/>
</dbReference>
<dbReference type="InterPro" id="IPR023772">
    <property type="entry name" value="DNA-bd_HTH_TetR-type_CS"/>
</dbReference>
<accession>A0ABX7FQW4</accession>
<evidence type="ECO:0000256" key="2">
    <source>
        <dbReference type="ARBA" id="ARBA00023125"/>
    </source>
</evidence>
<dbReference type="InterPro" id="IPR009057">
    <property type="entry name" value="Homeodomain-like_sf"/>
</dbReference>
<dbReference type="Gene3D" id="1.10.10.60">
    <property type="entry name" value="Homeodomain-like"/>
    <property type="match status" value="1"/>
</dbReference>
<dbReference type="Pfam" id="PF00440">
    <property type="entry name" value="TetR_N"/>
    <property type="match status" value="1"/>
</dbReference>
<feature type="DNA-binding region" description="H-T-H motif" evidence="4">
    <location>
        <begin position="39"/>
        <end position="58"/>
    </location>
</feature>
<dbReference type="PROSITE" id="PS01081">
    <property type="entry name" value="HTH_TETR_1"/>
    <property type="match status" value="1"/>
</dbReference>